<dbReference type="InterPro" id="IPR050905">
    <property type="entry name" value="Plant_NBS-LRR"/>
</dbReference>
<dbReference type="Pfam" id="PF23247">
    <property type="entry name" value="LRR_RPS2"/>
    <property type="match status" value="2"/>
</dbReference>
<dbReference type="SUPFAM" id="SSF52047">
    <property type="entry name" value="RNI-like"/>
    <property type="match status" value="1"/>
</dbReference>
<dbReference type="EMBL" id="CAADRP010000713">
    <property type="protein sequence ID" value="VFU31476.1"/>
    <property type="molecule type" value="Genomic_DNA"/>
</dbReference>
<reference evidence="3" key="1">
    <citation type="submission" date="2019-03" db="EMBL/GenBank/DDBJ databases">
        <authorList>
            <person name="Mank J."/>
            <person name="Almeida P."/>
        </authorList>
    </citation>
    <scope>NUCLEOTIDE SEQUENCE</scope>
    <source>
        <strain evidence="3">78183</strain>
    </source>
</reference>
<proteinExistence type="predicted"/>
<feature type="domain" description="Disease resistance protein At4g27190-like leucine-rich repeats" evidence="2">
    <location>
        <begin position="152"/>
        <end position="262"/>
    </location>
</feature>
<dbReference type="AlphaFoldDB" id="A0A6N2KXB6"/>
<name>A0A6N2KXB6_SALVM</name>
<feature type="domain" description="Disease resistance protein At4g27190-like leucine-rich repeats" evidence="2">
    <location>
        <begin position="17"/>
        <end position="127"/>
    </location>
</feature>
<accession>A0A6N2KXB6</accession>
<evidence type="ECO:0000256" key="1">
    <source>
        <dbReference type="ARBA" id="ARBA00022821"/>
    </source>
</evidence>
<keyword evidence="1" id="KW-0611">Plant defense</keyword>
<dbReference type="PANTHER" id="PTHR33463:SF187">
    <property type="entry name" value="AND NB-ARC DOMAIN DISEASE RESISTANCE PROTEIN, PUTATIVE-RELATED"/>
    <property type="match status" value="1"/>
</dbReference>
<evidence type="ECO:0000313" key="3">
    <source>
        <dbReference type="EMBL" id="VFU31476.1"/>
    </source>
</evidence>
<dbReference type="PANTHER" id="PTHR33463">
    <property type="entry name" value="NB-ARC DOMAIN-CONTAINING PROTEIN-RELATED"/>
    <property type="match status" value="1"/>
</dbReference>
<organism evidence="3">
    <name type="scientific">Salix viminalis</name>
    <name type="common">Common osier</name>
    <name type="synonym">Basket willow</name>
    <dbReference type="NCBI Taxonomy" id="40686"/>
    <lineage>
        <taxon>Eukaryota</taxon>
        <taxon>Viridiplantae</taxon>
        <taxon>Streptophyta</taxon>
        <taxon>Embryophyta</taxon>
        <taxon>Tracheophyta</taxon>
        <taxon>Spermatophyta</taxon>
        <taxon>Magnoliopsida</taxon>
        <taxon>eudicotyledons</taxon>
        <taxon>Gunneridae</taxon>
        <taxon>Pentapetalae</taxon>
        <taxon>rosids</taxon>
        <taxon>fabids</taxon>
        <taxon>Malpighiales</taxon>
        <taxon>Salicaceae</taxon>
        <taxon>Saliceae</taxon>
        <taxon>Salix</taxon>
    </lineage>
</organism>
<sequence>MESLVSSSWFCFASPPLPSHNGMFSRLKEFCCGGCNSMEKLFPLELLSYLVNLEVISVFDCEKMEEIIGTTDEESSTSNPIAELTLPKLKTLELKSLPELKRICNGKLICNSLEVIHVEDCEKLKRMAISLPLLENGQPIISSILQQLPPILPSHNGIFSRLKKFHCAGRSSMEKLFPLELLSYLVNLEEIVVTGCERMEEIIGTTDEESSTSNPIVELTLPKLTTLQLFGLPELKGICSAKLICNSLRVIYVSNCAKLKRMAISLPLLENGQPSPHPSLKIISASPEEWWETVVEWEPPNAKEVLRPIVHFW</sequence>
<protein>
    <recommendedName>
        <fullName evidence="2">Disease resistance protein At4g27190-like leucine-rich repeats domain-containing protein</fullName>
    </recommendedName>
</protein>
<dbReference type="Gene3D" id="3.80.10.10">
    <property type="entry name" value="Ribonuclease Inhibitor"/>
    <property type="match status" value="2"/>
</dbReference>
<gene>
    <name evidence="3" type="ORF">SVIM_LOCUS131726</name>
</gene>
<dbReference type="InterPro" id="IPR032675">
    <property type="entry name" value="LRR_dom_sf"/>
</dbReference>
<evidence type="ECO:0000259" key="2">
    <source>
        <dbReference type="Pfam" id="PF23247"/>
    </source>
</evidence>
<dbReference type="InterPro" id="IPR057135">
    <property type="entry name" value="At4g27190-like_LRR"/>
</dbReference>